<evidence type="ECO:0000256" key="7">
    <source>
        <dbReference type="ARBA" id="ARBA00022833"/>
    </source>
</evidence>
<dbReference type="GeneID" id="105424560"/>
<evidence type="ECO:0000313" key="10">
    <source>
        <dbReference type="Proteomes" id="UP000504615"/>
    </source>
</evidence>
<accession>A0A6I9W3Y3</accession>
<comment type="cofactor">
    <cofactor evidence="1">
        <name>Zn(2+)</name>
        <dbReference type="ChEBI" id="CHEBI:29105"/>
    </cofactor>
</comment>
<dbReference type="InterPro" id="IPR001818">
    <property type="entry name" value="Pept_M10_metallopeptidase"/>
</dbReference>
<dbReference type="GO" id="GO:0030574">
    <property type="term" value="P:collagen catabolic process"/>
    <property type="evidence" value="ECO:0007669"/>
    <property type="project" value="TreeGrafter"/>
</dbReference>
<evidence type="ECO:0000256" key="1">
    <source>
        <dbReference type="ARBA" id="ARBA00001947"/>
    </source>
</evidence>
<dbReference type="SUPFAM" id="SSF55486">
    <property type="entry name" value="Metalloproteases ('zincins'), catalytic domain"/>
    <property type="match status" value="1"/>
</dbReference>
<evidence type="ECO:0000256" key="2">
    <source>
        <dbReference type="ARBA" id="ARBA00010370"/>
    </source>
</evidence>
<dbReference type="RefSeq" id="XP_011633163.1">
    <property type="nucleotide sequence ID" value="XM_011634861.1"/>
</dbReference>
<dbReference type="GO" id="GO:0004222">
    <property type="term" value="F:metalloendopeptidase activity"/>
    <property type="evidence" value="ECO:0007669"/>
    <property type="project" value="InterPro"/>
</dbReference>
<evidence type="ECO:0000256" key="4">
    <source>
        <dbReference type="ARBA" id="ARBA00022723"/>
    </source>
</evidence>
<keyword evidence="7" id="KW-0862">Zinc</keyword>
<evidence type="ECO:0000259" key="9">
    <source>
        <dbReference type="Pfam" id="PF00413"/>
    </source>
</evidence>
<feature type="domain" description="Peptidase M10 metallopeptidase" evidence="9">
    <location>
        <begin position="57"/>
        <end position="123"/>
    </location>
</feature>
<reference evidence="11" key="1">
    <citation type="submission" date="2025-08" db="UniProtKB">
        <authorList>
            <consortium name="RefSeq"/>
        </authorList>
    </citation>
    <scope>IDENTIFICATION</scope>
</reference>
<comment type="similarity">
    <text evidence="2">Belongs to the peptidase M10A family.</text>
</comment>
<dbReference type="InterPro" id="IPR024079">
    <property type="entry name" value="MetalloPept_cat_dom_sf"/>
</dbReference>
<dbReference type="GO" id="GO:0031012">
    <property type="term" value="C:extracellular matrix"/>
    <property type="evidence" value="ECO:0007669"/>
    <property type="project" value="InterPro"/>
</dbReference>
<dbReference type="GO" id="GO:0006508">
    <property type="term" value="P:proteolysis"/>
    <property type="evidence" value="ECO:0007669"/>
    <property type="project" value="UniProtKB-KW"/>
</dbReference>
<evidence type="ECO:0000256" key="3">
    <source>
        <dbReference type="ARBA" id="ARBA00022670"/>
    </source>
</evidence>
<keyword evidence="4" id="KW-0479">Metal-binding</keyword>
<evidence type="ECO:0000256" key="6">
    <source>
        <dbReference type="ARBA" id="ARBA00022801"/>
    </source>
</evidence>
<dbReference type="Gene3D" id="3.40.390.10">
    <property type="entry name" value="Collagenase (Catalytic Domain)"/>
    <property type="match status" value="1"/>
</dbReference>
<dbReference type="GO" id="GO:0030198">
    <property type="term" value="P:extracellular matrix organization"/>
    <property type="evidence" value="ECO:0007669"/>
    <property type="project" value="TreeGrafter"/>
</dbReference>
<dbReference type="PANTHER" id="PTHR10201">
    <property type="entry name" value="MATRIX METALLOPROTEINASE"/>
    <property type="match status" value="1"/>
</dbReference>
<proteinExistence type="inferred from homology"/>
<dbReference type="Proteomes" id="UP000504615">
    <property type="component" value="Unplaced"/>
</dbReference>
<keyword evidence="6" id="KW-0378">Hydrolase</keyword>
<keyword evidence="3" id="KW-0645">Protease</keyword>
<protein>
    <submittedName>
        <fullName evidence="11">Stromelysin-1-like</fullName>
    </submittedName>
</protein>
<sequence>MWRQRYIEFRLGQVSEEMGEDAPYLELSSGERERSRCLRVTEIMFEMWTILDIAVAEYVRLDGPGNVLAHAFLSSSKVSEVHVDNSEKWHIELTANPNDTVHLLYMLTHEIGHALGLYHSPQKNFDNSDQLCDEDERRRYGEYGCRSMEKDGT</sequence>
<keyword evidence="8" id="KW-0482">Metalloprotease</keyword>
<evidence type="ECO:0000256" key="8">
    <source>
        <dbReference type="ARBA" id="ARBA00023049"/>
    </source>
</evidence>
<dbReference type="PANTHER" id="PTHR10201:SF291">
    <property type="entry name" value="MATRIX METALLOPROTEINASE 1, ISOFORM C-RELATED"/>
    <property type="match status" value="1"/>
</dbReference>
<gene>
    <name evidence="11" type="primary">LOC105424560</name>
</gene>
<name>A0A6I9W3Y3_9HYME</name>
<evidence type="ECO:0000313" key="11">
    <source>
        <dbReference type="RefSeq" id="XP_011633163.1"/>
    </source>
</evidence>
<dbReference type="OrthoDB" id="7550572at2759"/>
<keyword evidence="10" id="KW-1185">Reference proteome</keyword>
<dbReference type="KEGG" id="pbar:105424560"/>
<dbReference type="GO" id="GO:0008270">
    <property type="term" value="F:zinc ion binding"/>
    <property type="evidence" value="ECO:0007669"/>
    <property type="project" value="InterPro"/>
</dbReference>
<organism evidence="10 11">
    <name type="scientific">Pogonomyrmex barbatus</name>
    <name type="common">red harvester ant</name>
    <dbReference type="NCBI Taxonomy" id="144034"/>
    <lineage>
        <taxon>Eukaryota</taxon>
        <taxon>Metazoa</taxon>
        <taxon>Ecdysozoa</taxon>
        <taxon>Arthropoda</taxon>
        <taxon>Hexapoda</taxon>
        <taxon>Insecta</taxon>
        <taxon>Pterygota</taxon>
        <taxon>Neoptera</taxon>
        <taxon>Endopterygota</taxon>
        <taxon>Hymenoptera</taxon>
        <taxon>Apocrita</taxon>
        <taxon>Aculeata</taxon>
        <taxon>Formicoidea</taxon>
        <taxon>Formicidae</taxon>
        <taxon>Myrmicinae</taxon>
        <taxon>Pogonomyrmex</taxon>
    </lineage>
</organism>
<dbReference type="Pfam" id="PF00413">
    <property type="entry name" value="Peptidase_M10"/>
    <property type="match status" value="1"/>
</dbReference>
<keyword evidence="5" id="KW-0732">Signal</keyword>
<dbReference type="AlphaFoldDB" id="A0A6I9W3Y3"/>
<evidence type="ECO:0000256" key="5">
    <source>
        <dbReference type="ARBA" id="ARBA00022729"/>
    </source>
</evidence>